<keyword evidence="4" id="KW-0804">Transcription</keyword>
<evidence type="ECO:0000256" key="3">
    <source>
        <dbReference type="ARBA" id="ARBA00023082"/>
    </source>
</evidence>
<keyword evidence="2" id="KW-0805">Transcription regulation</keyword>
<reference evidence="8" key="1">
    <citation type="submission" date="2018-09" db="EMBL/GenBank/DDBJ databases">
        <authorList>
            <person name="Kim I."/>
        </authorList>
    </citation>
    <scope>NUCLEOTIDE SEQUENCE [LARGE SCALE GENOMIC DNA]</scope>
    <source>
        <strain evidence="8">DD4a</strain>
    </source>
</reference>
<dbReference type="InterPro" id="IPR014284">
    <property type="entry name" value="RNA_pol_sigma-70_dom"/>
</dbReference>
<dbReference type="GO" id="GO:0003677">
    <property type="term" value="F:DNA binding"/>
    <property type="evidence" value="ECO:0007669"/>
    <property type="project" value="InterPro"/>
</dbReference>
<name>A0A3A1TW58_9MICO</name>
<dbReference type="Gene3D" id="1.10.10.10">
    <property type="entry name" value="Winged helix-like DNA-binding domain superfamily/Winged helix DNA-binding domain"/>
    <property type="match status" value="1"/>
</dbReference>
<proteinExistence type="inferred from homology"/>
<dbReference type="InterPro" id="IPR039425">
    <property type="entry name" value="RNA_pol_sigma-70-like"/>
</dbReference>
<dbReference type="GO" id="GO:0016987">
    <property type="term" value="F:sigma factor activity"/>
    <property type="evidence" value="ECO:0007669"/>
    <property type="project" value="UniProtKB-KW"/>
</dbReference>
<dbReference type="Pfam" id="PF04542">
    <property type="entry name" value="Sigma70_r2"/>
    <property type="match status" value="1"/>
</dbReference>
<comment type="similarity">
    <text evidence="1">Belongs to the sigma-70 factor family. ECF subfamily.</text>
</comment>
<organism evidence="7 8">
    <name type="scientific">Amnibacterium setariae</name>
    <dbReference type="NCBI Taxonomy" id="2306585"/>
    <lineage>
        <taxon>Bacteria</taxon>
        <taxon>Bacillati</taxon>
        <taxon>Actinomycetota</taxon>
        <taxon>Actinomycetes</taxon>
        <taxon>Micrococcales</taxon>
        <taxon>Microbacteriaceae</taxon>
        <taxon>Amnibacterium</taxon>
    </lineage>
</organism>
<evidence type="ECO:0000256" key="1">
    <source>
        <dbReference type="ARBA" id="ARBA00010641"/>
    </source>
</evidence>
<feature type="domain" description="RNA polymerase sigma factor 70 region 4 type 2" evidence="6">
    <location>
        <begin position="124"/>
        <end position="176"/>
    </location>
</feature>
<dbReference type="InterPro" id="IPR036388">
    <property type="entry name" value="WH-like_DNA-bd_sf"/>
</dbReference>
<evidence type="ECO:0000256" key="4">
    <source>
        <dbReference type="ARBA" id="ARBA00023163"/>
    </source>
</evidence>
<evidence type="ECO:0000256" key="2">
    <source>
        <dbReference type="ARBA" id="ARBA00023015"/>
    </source>
</evidence>
<dbReference type="Gene3D" id="1.10.1740.10">
    <property type="match status" value="1"/>
</dbReference>
<evidence type="ECO:0000313" key="7">
    <source>
        <dbReference type="EMBL" id="RIX28483.1"/>
    </source>
</evidence>
<comment type="caution">
    <text evidence="7">The sequence shown here is derived from an EMBL/GenBank/DDBJ whole genome shotgun (WGS) entry which is preliminary data.</text>
</comment>
<evidence type="ECO:0000259" key="5">
    <source>
        <dbReference type="Pfam" id="PF04542"/>
    </source>
</evidence>
<dbReference type="SUPFAM" id="SSF88946">
    <property type="entry name" value="Sigma2 domain of RNA polymerase sigma factors"/>
    <property type="match status" value="1"/>
</dbReference>
<dbReference type="Proteomes" id="UP000265742">
    <property type="component" value="Unassembled WGS sequence"/>
</dbReference>
<gene>
    <name evidence="7" type="ORF">D1781_13745</name>
</gene>
<dbReference type="InterPro" id="IPR013324">
    <property type="entry name" value="RNA_pol_sigma_r3/r4-like"/>
</dbReference>
<keyword evidence="8" id="KW-1185">Reference proteome</keyword>
<feature type="domain" description="RNA polymerase sigma-70 region 2" evidence="5">
    <location>
        <begin position="25"/>
        <end position="90"/>
    </location>
</feature>
<keyword evidence="3" id="KW-0731">Sigma factor</keyword>
<protein>
    <submittedName>
        <fullName evidence="7">Sigma-70 family RNA polymerase sigma factor</fullName>
    </submittedName>
</protein>
<sequence>MTVLQSDEVEWSRALVADERAFGELFQRHHRRVFRHALRLVVLPADADEVMASAFFELWRRRADVHLVDGSVLPWLLATATLLSRNRVRGAIRYQRVLAQLPREEAEDAAETATDALERRELRREIGAALRRMSATDAALVTLTVIDGLTTAEAGAAVGLNPGAARMRLVRARTRLRVLLEHDAPVPRASARLVKESAS</sequence>
<dbReference type="GO" id="GO:0006352">
    <property type="term" value="P:DNA-templated transcription initiation"/>
    <property type="evidence" value="ECO:0007669"/>
    <property type="project" value="InterPro"/>
</dbReference>
<dbReference type="SUPFAM" id="SSF88659">
    <property type="entry name" value="Sigma3 and sigma4 domains of RNA polymerase sigma factors"/>
    <property type="match status" value="1"/>
</dbReference>
<dbReference type="NCBIfam" id="TIGR02937">
    <property type="entry name" value="sigma70-ECF"/>
    <property type="match status" value="1"/>
</dbReference>
<accession>A0A3A1TW58</accession>
<dbReference type="Pfam" id="PF08281">
    <property type="entry name" value="Sigma70_r4_2"/>
    <property type="match status" value="1"/>
</dbReference>
<dbReference type="InterPro" id="IPR013249">
    <property type="entry name" value="RNA_pol_sigma70_r4_t2"/>
</dbReference>
<dbReference type="InterPro" id="IPR013325">
    <property type="entry name" value="RNA_pol_sigma_r2"/>
</dbReference>
<dbReference type="PANTHER" id="PTHR43133">
    <property type="entry name" value="RNA POLYMERASE ECF-TYPE SIGMA FACTO"/>
    <property type="match status" value="1"/>
</dbReference>
<dbReference type="EMBL" id="QXTG01000002">
    <property type="protein sequence ID" value="RIX28483.1"/>
    <property type="molecule type" value="Genomic_DNA"/>
</dbReference>
<dbReference type="AlphaFoldDB" id="A0A3A1TW58"/>
<evidence type="ECO:0000313" key="8">
    <source>
        <dbReference type="Proteomes" id="UP000265742"/>
    </source>
</evidence>
<dbReference type="PANTHER" id="PTHR43133:SF25">
    <property type="entry name" value="RNA POLYMERASE SIGMA FACTOR RFAY-RELATED"/>
    <property type="match status" value="1"/>
</dbReference>
<dbReference type="InterPro" id="IPR007627">
    <property type="entry name" value="RNA_pol_sigma70_r2"/>
</dbReference>
<evidence type="ECO:0000259" key="6">
    <source>
        <dbReference type="Pfam" id="PF08281"/>
    </source>
</evidence>